<dbReference type="RefSeq" id="WP_086056564.1">
    <property type="nucleotide sequence ID" value="NZ_CP021109.1"/>
</dbReference>
<dbReference type="AlphaFoldDB" id="A0A1W6YYV2"/>
<dbReference type="OrthoDB" id="8641415at2"/>
<dbReference type="Proteomes" id="UP000194139">
    <property type="component" value="Chromosome"/>
</dbReference>
<name>A0A1W6YYV2_9BORD</name>
<protein>
    <submittedName>
        <fullName evidence="1">Uncharacterized protein</fullName>
    </submittedName>
</protein>
<gene>
    <name evidence="1" type="ORF">CAL13_08710</name>
</gene>
<dbReference type="EMBL" id="CP021109">
    <property type="protein sequence ID" value="ARP86270.1"/>
    <property type="molecule type" value="Genomic_DNA"/>
</dbReference>
<proteinExistence type="predicted"/>
<sequence length="90" mass="10259">MSALPTFKEPDVISATADEAMEVLRCPSAWDADHHDLMWWTARIDDAGFFDRLDTFAKAELLHALAKDNSHWTADMRKRLEAVIEQEIAT</sequence>
<evidence type="ECO:0000313" key="1">
    <source>
        <dbReference type="EMBL" id="ARP86270.1"/>
    </source>
</evidence>
<keyword evidence="2" id="KW-1185">Reference proteome</keyword>
<evidence type="ECO:0000313" key="2">
    <source>
        <dbReference type="Proteomes" id="UP000194139"/>
    </source>
</evidence>
<accession>A0A1W6YYV2</accession>
<reference evidence="1 2" key="1">
    <citation type="submission" date="2017-05" db="EMBL/GenBank/DDBJ databases">
        <title>Complete and WGS of Bordetella genogroups.</title>
        <authorList>
            <person name="Spilker T."/>
            <person name="LiPuma J."/>
        </authorList>
    </citation>
    <scope>NUCLEOTIDE SEQUENCE [LARGE SCALE GENOMIC DNA]</scope>
    <source>
        <strain evidence="1 2">AU17164</strain>
    </source>
</reference>
<organism evidence="1 2">
    <name type="scientific">Bordetella genomosp. 9</name>
    <dbReference type="NCBI Taxonomy" id="1416803"/>
    <lineage>
        <taxon>Bacteria</taxon>
        <taxon>Pseudomonadati</taxon>
        <taxon>Pseudomonadota</taxon>
        <taxon>Betaproteobacteria</taxon>
        <taxon>Burkholderiales</taxon>
        <taxon>Alcaligenaceae</taxon>
        <taxon>Bordetella</taxon>
    </lineage>
</organism>